<gene>
    <name evidence="1" type="ORF">BECKMB1821G_GA0114241_11043</name>
    <name evidence="3" type="ORF">BECKMB1821H_GA0114242_107913</name>
    <name evidence="2" type="ORF">BECKMB1821I_GA0114274_107711</name>
</gene>
<dbReference type="EMBL" id="CAADFQ010000077">
    <property type="protein sequence ID" value="VFK34599.1"/>
    <property type="molecule type" value="Genomic_DNA"/>
</dbReference>
<accession>A0A450XZ73</accession>
<evidence type="ECO:0000313" key="3">
    <source>
        <dbReference type="EMBL" id="VFK76862.1"/>
    </source>
</evidence>
<proteinExistence type="predicted"/>
<evidence type="ECO:0000313" key="2">
    <source>
        <dbReference type="EMBL" id="VFK34599.1"/>
    </source>
</evidence>
<reference evidence="2" key="1">
    <citation type="submission" date="2019-02" db="EMBL/GenBank/DDBJ databases">
        <authorList>
            <person name="Gruber-Vodicka R. H."/>
            <person name="Seah K. B. B."/>
        </authorList>
    </citation>
    <scope>NUCLEOTIDE SEQUENCE</scope>
    <source>
        <strain evidence="1">BECK_BZ197</strain>
        <strain evidence="3">BECK_BZ198</strain>
        <strain evidence="2">BECK_BZ199</strain>
    </source>
</reference>
<evidence type="ECO:0000313" key="1">
    <source>
        <dbReference type="EMBL" id="VFK32157.1"/>
    </source>
</evidence>
<name>A0A450XZ73_9GAMM</name>
<organism evidence="2">
    <name type="scientific">Candidatus Kentrum sp. MB</name>
    <dbReference type="NCBI Taxonomy" id="2138164"/>
    <lineage>
        <taxon>Bacteria</taxon>
        <taxon>Pseudomonadati</taxon>
        <taxon>Pseudomonadota</taxon>
        <taxon>Gammaproteobacteria</taxon>
        <taxon>Candidatus Kentrum</taxon>
    </lineage>
</organism>
<dbReference type="EMBL" id="CAADFO010000104">
    <property type="protein sequence ID" value="VFK32157.1"/>
    <property type="molecule type" value="Genomic_DNA"/>
</dbReference>
<sequence>MKSRGNFRHIALTKLRFGLMKHDLALVKRNRRFVKLICEAEWEINKISMREIVQVKRSGSLRPDGGGSVIRGIFVVNGERTGGS</sequence>
<dbReference type="EMBL" id="CAADGH010000079">
    <property type="protein sequence ID" value="VFK76862.1"/>
    <property type="molecule type" value="Genomic_DNA"/>
</dbReference>
<protein>
    <submittedName>
        <fullName evidence="2">Uncharacterized protein</fullName>
    </submittedName>
</protein>
<dbReference type="AlphaFoldDB" id="A0A450XZ73"/>